<dbReference type="Proteomes" id="UP001157502">
    <property type="component" value="Chromosome 16"/>
</dbReference>
<dbReference type="EMBL" id="CM055743">
    <property type="protein sequence ID" value="KAJ8000289.1"/>
    <property type="molecule type" value="Genomic_DNA"/>
</dbReference>
<sequence>MAGTWWNSAAWTHVLVALFGMGSWISVNSLWVELPVVVNVLPEGWNLPVYLSVLIALGSVGPLAVTLTHHCAPGWLNERLVIHFIQVLAVVASIFLAIFWSQVVTVAGVPRSVPFLLLTFVLSLVCCTSSVTFLPFMFRFPPQYIRTFFVGQGLSALFPCVVALGQGVGKLECKMENDTLKPHYMEENFPAQDFFWFLCVMLTISALCFLALTRRQISVPASKQDSPKPERGTAEEGEVTRPLQNGGTPESDDQVEPEKVTPRHALWTMRNTYLLVLLGVSNALTNGVLPSVQSFSCLPYGTMTYHLSVVLGNIANPLACFVAMFVICRSSLGLSLMSLAGAGFATYLMVLAALSPCPPLLGSIAGVCLVVVSWIVFTGLFSYLKVVIGTLLHEAGHAALLWCGVFIQVGSLVGALSMFPPVSIYQVFARSQDCVNNCTSSGITAS</sequence>
<reference evidence="1" key="1">
    <citation type="submission" date="2021-05" db="EMBL/GenBank/DDBJ databases">
        <authorList>
            <person name="Pan Q."/>
            <person name="Jouanno E."/>
            <person name="Zahm M."/>
            <person name="Klopp C."/>
            <person name="Cabau C."/>
            <person name="Louis A."/>
            <person name="Berthelot C."/>
            <person name="Parey E."/>
            <person name="Roest Crollius H."/>
            <person name="Montfort J."/>
            <person name="Robinson-Rechavi M."/>
            <person name="Bouchez O."/>
            <person name="Lampietro C."/>
            <person name="Lopez Roques C."/>
            <person name="Donnadieu C."/>
            <person name="Postlethwait J."/>
            <person name="Bobe J."/>
            <person name="Dillon D."/>
            <person name="Chandos A."/>
            <person name="von Hippel F."/>
            <person name="Guiguen Y."/>
        </authorList>
    </citation>
    <scope>NUCLEOTIDE SEQUENCE</scope>
    <source>
        <strain evidence="1">YG-Jan2019</strain>
    </source>
</reference>
<proteinExistence type="predicted"/>
<protein>
    <submittedName>
        <fullName evidence="1">Uncharacterized protein</fullName>
    </submittedName>
</protein>
<organism evidence="1 2">
    <name type="scientific">Dallia pectoralis</name>
    <name type="common">Alaska blackfish</name>
    <dbReference type="NCBI Taxonomy" id="75939"/>
    <lineage>
        <taxon>Eukaryota</taxon>
        <taxon>Metazoa</taxon>
        <taxon>Chordata</taxon>
        <taxon>Craniata</taxon>
        <taxon>Vertebrata</taxon>
        <taxon>Euteleostomi</taxon>
        <taxon>Actinopterygii</taxon>
        <taxon>Neopterygii</taxon>
        <taxon>Teleostei</taxon>
        <taxon>Protacanthopterygii</taxon>
        <taxon>Esociformes</taxon>
        <taxon>Umbridae</taxon>
        <taxon>Dallia</taxon>
    </lineage>
</organism>
<evidence type="ECO:0000313" key="2">
    <source>
        <dbReference type="Proteomes" id="UP001157502"/>
    </source>
</evidence>
<keyword evidence="2" id="KW-1185">Reference proteome</keyword>
<name>A0ACC2G9J0_DALPE</name>
<accession>A0ACC2G9J0</accession>
<evidence type="ECO:0000313" key="1">
    <source>
        <dbReference type="EMBL" id="KAJ8000289.1"/>
    </source>
</evidence>
<comment type="caution">
    <text evidence="1">The sequence shown here is derived from an EMBL/GenBank/DDBJ whole genome shotgun (WGS) entry which is preliminary data.</text>
</comment>
<gene>
    <name evidence="1" type="ORF">DPEC_G00203290</name>
</gene>